<dbReference type="AlphaFoldDB" id="A0A1F6AIK9"/>
<dbReference type="InterPro" id="IPR003783">
    <property type="entry name" value="Regulatory_RecX"/>
</dbReference>
<evidence type="ECO:0000313" key="8">
    <source>
        <dbReference type="Proteomes" id="UP000178759"/>
    </source>
</evidence>
<feature type="domain" description="RecX second three-helical" evidence="6">
    <location>
        <begin position="51"/>
        <end position="92"/>
    </location>
</feature>
<evidence type="ECO:0000256" key="1">
    <source>
        <dbReference type="ARBA" id="ARBA00004496"/>
    </source>
</evidence>
<evidence type="ECO:0000256" key="4">
    <source>
        <dbReference type="ARBA" id="ARBA00022490"/>
    </source>
</evidence>
<gene>
    <name evidence="5" type="primary">recX</name>
    <name evidence="7" type="ORF">A3A79_03960</name>
</gene>
<comment type="subcellular location">
    <subcellularLocation>
        <location evidence="1 5">Cytoplasm</location>
    </subcellularLocation>
</comment>
<evidence type="ECO:0000256" key="2">
    <source>
        <dbReference type="ARBA" id="ARBA00009695"/>
    </source>
</evidence>
<comment type="caution">
    <text evidence="7">The sequence shown here is derived from an EMBL/GenBank/DDBJ whole genome shotgun (WGS) entry which is preliminary data.</text>
</comment>
<reference evidence="7 8" key="1">
    <citation type="journal article" date="2016" name="Nat. Commun.">
        <title>Thousands of microbial genomes shed light on interconnected biogeochemical processes in an aquifer system.</title>
        <authorList>
            <person name="Anantharaman K."/>
            <person name="Brown C.T."/>
            <person name="Hug L.A."/>
            <person name="Sharon I."/>
            <person name="Castelle C.J."/>
            <person name="Probst A.J."/>
            <person name="Thomas B.C."/>
            <person name="Singh A."/>
            <person name="Wilkins M.J."/>
            <person name="Karaoz U."/>
            <person name="Brodie E.L."/>
            <person name="Williams K.H."/>
            <person name="Hubbard S.S."/>
            <person name="Banfield J.F."/>
        </authorList>
    </citation>
    <scope>NUCLEOTIDE SEQUENCE [LARGE SCALE GENOMIC DNA]</scope>
</reference>
<comment type="function">
    <text evidence="5">Modulates RecA activity.</text>
</comment>
<evidence type="ECO:0000259" key="6">
    <source>
        <dbReference type="Pfam" id="PF02631"/>
    </source>
</evidence>
<dbReference type="Gene3D" id="1.10.10.10">
    <property type="entry name" value="Winged helix-like DNA-binding domain superfamily/Winged helix DNA-binding domain"/>
    <property type="match status" value="3"/>
</dbReference>
<keyword evidence="4 5" id="KW-0963">Cytoplasm</keyword>
<dbReference type="InterPro" id="IPR036388">
    <property type="entry name" value="WH-like_DNA-bd_sf"/>
</dbReference>
<dbReference type="GO" id="GO:0006282">
    <property type="term" value="P:regulation of DNA repair"/>
    <property type="evidence" value="ECO:0007669"/>
    <property type="project" value="UniProtKB-UniRule"/>
</dbReference>
<dbReference type="Proteomes" id="UP000178759">
    <property type="component" value="Unassembled WGS sequence"/>
</dbReference>
<proteinExistence type="inferred from homology"/>
<protein>
    <recommendedName>
        <fullName evidence="3 5">Regulatory protein RecX</fullName>
    </recommendedName>
</protein>
<sequence>MNAVIRFVSFRPRSEKEIRDFLTKKIIKWKVSDDLLLNKVIDRMEDLGYIDDKKFADWWVEQRTRFRPKGNRVIEYELYQKGIAKDIISDALMARNSVEAARKAVAKKNFDKKKLYEYLTRRGFDADTIKKVQYE</sequence>
<dbReference type="PANTHER" id="PTHR33602">
    <property type="entry name" value="REGULATORY PROTEIN RECX FAMILY PROTEIN"/>
    <property type="match status" value="1"/>
</dbReference>
<evidence type="ECO:0000313" key="7">
    <source>
        <dbReference type="EMBL" id="OGG24312.1"/>
    </source>
</evidence>
<accession>A0A1F6AIK9</accession>
<dbReference type="GO" id="GO:0005737">
    <property type="term" value="C:cytoplasm"/>
    <property type="evidence" value="ECO:0007669"/>
    <property type="project" value="UniProtKB-SubCell"/>
</dbReference>
<dbReference type="HAMAP" id="MF_01114">
    <property type="entry name" value="RecX"/>
    <property type="match status" value="1"/>
</dbReference>
<organism evidence="7 8">
    <name type="scientific">Candidatus Gottesmanbacteria bacterium RIFCSPLOWO2_01_FULL_43_11b</name>
    <dbReference type="NCBI Taxonomy" id="1798392"/>
    <lineage>
        <taxon>Bacteria</taxon>
        <taxon>Candidatus Gottesmaniibacteriota</taxon>
    </lineage>
</organism>
<dbReference type="STRING" id="1798392.A3A79_03960"/>
<comment type="similarity">
    <text evidence="2 5">Belongs to the RecX family.</text>
</comment>
<dbReference type="EMBL" id="MFJV01000001">
    <property type="protein sequence ID" value="OGG24312.1"/>
    <property type="molecule type" value="Genomic_DNA"/>
</dbReference>
<evidence type="ECO:0000256" key="5">
    <source>
        <dbReference type="HAMAP-Rule" id="MF_01114"/>
    </source>
</evidence>
<dbReference type="PANTHER" id="PTHR33602:SF1">
    <property type="entry name" value="REGULATORY PROTEIN RECX FAMILY PROTEIN"/>
    <property type="match status" value="1"/>
</dbReference>
<dbReference type="InterPro" id="IPR053924">
    <property type="entry name" value="RecX_HTH_2nd"/>
</dbReference>
<dbReference type="Pfam" id="PF02631">
    <property type="entry name" value="RecX_HTH2"/>
    <property type="match status" value="1"/>
</dbReference>
<evidence type="ECO:0000256" key="3">
    <source>
        <dbReference type="ARBA" id="ARBA00018111"/>
    </source>
</evidence>
<name>A0A1F6AIK9_9BACT</name>